<dbReference type="EMBL" id="JBHTCP010000002">
    <property type="protein sequence ID" value="MFC7370265.1"/>
    <property type="molecule type" value="Genomic_DNA"/>
</dbReference>
<gene>
    <name evidence="2" type="ORF">ACFQPF_01055</name>
</gene>
<sequence>MFTYRIDEDVSLRLMTEEDASELYSLIDSSRPYLREWLGWVDYSTSVQESRDFIKAGRKNYAEDVSMTAAIIYKGKIAGVAGFQNISWLNHTVSIGYWLGEGFQGKGLVTKAVEALVTHAFNGMKLNRVEIRAAVENAKSRAVPERLGFTEEGRIRQSEFLYDHYVDHIVYGMLADEWQKRRENLAAVVVE</sequence>
<dbReference type="InterPro" id="IPR051908">
    <property type="entry name" value="Ribosomal_N-acetyltransferase"/>
</dbReference>
<dbReference type="GO" id="GO:0016746">
    <property type="term" value="F:acyltransferase activity"/>
    <property type="evidence" value="ECO:0007669"/>
    <property type="project" value="UniProtKB-KW"/>
</dbReference>
<evidence type="ECO:0000259" key="1">
    <source>
        <dbReference type="PROSITE" id="PS51186"/>
    </source>
</evidence>
<dbReference type="PANTHER" id="PTHR43441:SF12">
    <property type="entry name" value="RIBOSOMAL N-ACETYLTRANSFERASE YDAF-RELATED"/>
    <property type="match status" value="1"/>
</dbReference>
<dbReference type="PROSITE" id="PS51186">
    <property type="entry name" value="GNAT"/>
    <property type="match status" value="1"/>
</dbReference>
<evidence type="ECO:0000313" key="2">
    <source>
        <dbReference type="EMBL" id="MFC7370265.1"/>
    </source>
</evidence>
<proteinExistence type="predicted"/>
<dbReference type="Pfam" id="PF13302">
    <property type="entry name" value="Acetyltransf_3"/>
    <property type="match status" value="1"/>
</dbReference>
<dbReference type="RefSeq" id="WP_379745199.1">
    <property type="nucleotide sequence ID" value="NZ_JBHTCP010000002.1"/>
</dbReference>
<protein>
    <submittedName>
        <fullName evidence="2">GNAT family N-acetyltransferase</fullName>
        <ecNumber evidence="2">2.3.-.-</ecNumber>
    </submittedName>
</protein>
<dbReference type="Proteomes" id="UP001596549">
    <property type="component" value="Unassembled WGS sequence"/>
</dbReference>
<dbReference type="PANTHER" id="PTHR43441">
    <property type="entry name" value="RIBOSOMAL-PROTEIN-SERINE ACETYLTRANSFERASE"/>
    <property type="match status" value="1"/>
</dbReference>
<dbReference type="SUPFAM" id="SSF55729">
    <property type="entry name" value="Acyl-CoA N-acyltransferases (Nat)"/>
    <property type="match status" value="1"/>
</dbReference>
<comment type="caution">
    <text evidence="2">The sequence shown here is derived from an EMBL/GenBank/DDBJ whole genome shotgun (WGS) entry which is preliminary data.</text>
</comment>
<feature type="domain" description="N-acetyltransferase" evidence="1">
    <location>
        <begin position="10"/>
        <end position="176"/>
    </location>
</feature>
<dbReference type="InterPro" id="IPR000182">
    <property type="entry name" value="GNAT_dom"/>
</dbReference>
<keyword evidence="3" id="KW-1185">Reference proteome</keyword>
<dbReference type="InterPro" id="IPR016181">
    <property type="entry name" value="Acyl_CoA_acyltransferase"/>
</dbReference>
<reference evidence="3" key="1">
    <citation type="journal article" date="2019" name="Int. J. Syst. Evol. Microbiol.">
        <title>The Global Catalogue of Microorganisms (GCM) 10K type strain sequencing project: providing services to taxonomists for standard genome sequencing and annotation.</title>
        <authorList>
            <consortium name="The Broad Institute Genomics Platform"/>
            <consortium name="The Broad Institute Genome Sequencing Center for Infectious Disease"/>
            <person name="Wu L."/>
            <person name="Ma J."/>
        </authorList>
    </citation>
    <scope>NUCLEOTIDE SEQUENCE [LARGE SCALE GENOMIC DNA]</scope>
    <source>
        <strain evidence="3">NBRC 106396</strain>
    </source>
</reference>
<keyword evidence="2" id="KW-0808">Transferase</keyword>
<accession>A0ABW2NL08</accession>
<organism evidence="2 3">
    <name type="scientific">Fictibacillus iocasae</name>
    <dbReference type="NCBI Taxonomy" id="2715437"/>
    <lineage>
        <taxon>Bacteria</taxon>
        <taxon>Bacillati</taxon>
        <taxon>Bacillota</taxon>
        <taxon>Bacilli</taxon>
        <taxon>Bacillales</taxon>
        <taxon>Fictibacillaceae</taxon>
        <taxon>Fictibacillus</taxon>
    </lineage>
</organism>
<keyword evidence="2" id="KW-0012">Acyltransferase</keyword>
<dbReference type="Gene3D" id="3.40.630.30">
    <property type="match status" value="1"/>
</dbReference>
<evidence type="ECO:0000313" key="3">
    <source>
        <dbReference type="Proteomes" id="UP001596549"/>
    </source>
</evidence>
<dbReference type="EC" id="2.3.-.-" evidence="2"/>
<name>A0ABW2NL08_9BACL</name>